<accession>F0WE96</accession>
<organism evidence="2">
    <name type="scientific">Albugo laibachii Nc14</name>
    <dbReference type="NCBI Taxonomy" id="890382"/>
    <lineage>
        <taxon>Eukaryota</taxon>
        <taxon>Sar</taxon>
        <taxon>Stramenopiles</taxon>
        <taxon>Oomycota</taxon>
        <taxon>Peronosporomycetes</taxon>
        <taxon>Albuginales</taxon>
        <taxon>Albuginaceae</taxon>
        <taxon>Albugo</taxon>
    </lineage>
</organism>
<dbReference type="AlphaFoldDB" id="F0WE96"/>
<dbReference type="HOGENOM" id="CLU_1910524_0_0_1"/>
<gene>
    <name evidence="2" type="primary">AlNc14C73G4953</name>
    <name evidence="2" type="ORF">ALNC14_056700</name>
</gene>
<evidence type="ECO:0000313" key="2">
    <source>
        <dbReference type="EMBL" id="CCA19527.1"/>
    </source>
</evidence>
<name>F0WE96_9STRA</name>
<protein>
    <submittedName>
        <fullName evidence="2">AlNc14C73G4953 protein</fullName>
    </submittedName>
</protein>
<reference evidence="2" key="2">
    <citation type="submission" date="2011-02" db="EMBL/GenBank/DDBJ databases">
        <authorList>
            <person name="MacLean D."/>
        </authorList>
    </citation>
    <scope>NUCLEOTIDE SEQUENCE</scope>
</reference>
<feature type="compositionally biased region" description="Basic and acidic residues" evidence="1">
    <location>
        <begin position="36"/>
        <end position="45"/>
    </location>
</feature>
<dbReference type="EMBL" id="FR824118">
    <property type="protein sequence ID" value="CCA19527.1"/>
    <property type="molecule type" value="Genomic_DNA"/>
</dbReference>
<feature type="region of interest" description="Disordered" evidence="1">
    <location>
        <begin position="1"/>
        <end position="97"/>
    </location>
</feature>
<proteinExistence type="predicted"/>
<feature type="compositionally biased region" description="Basic and acidic residues" evidence="1">
    <location>
        <begin position="1"/>
        <end position="17"/>
    </location>
</feature>
<evidence type="ECO:0000256" key="1">
    <source>
        <dbReference type="SAM" id="MobiDB-lite"/>
    </source>
</evidence>
<feature type="compositionally biased region" description="Acidic residues" evidence="1">
    <location>
        <begin position="88"/>
        <end position="97"/>
    </location>
</feature>
<reference evidence="2" key="1">
    <citation type="journal article" date="2011" name="PLoS Biol.">
        <title>Gene gain and loss during evolution of obligate parasitism in the white rust pathogen of Arabidopsis thaliana.</title>
        <authorList>
            <person name="Kemen E."/>
            <person name="Gardiner A."/>
            <person name="Schultz-Larsen T."/>
            <person name="Kemen A.C."/>
            <person name="Balmuth A.L."/>
            <person name="Robert-Seilaniantz A."/>
            <person name="Bailey K."/>
            <person name="Holub E."/>
            <person name="Studholme D.J."/>
            <person name="Maclean D."/>
            <person name="Jones J.D."/>
        </authorList>
    </citation>
    <scope>NUCLEOTIDE SEQUENCE</scope>
</reference>
<sequence length="133" mass="15175">MLRRAVVERDEPGKWKEPATVLHPQERTPNGNVTEGRNELAEAKKNLAKPNTKSDKSPKSQSELPLLKPNRSTRKLGVHSHIPYNENDKEDMEDMEDTEPVMKDMENAPEVIELLQRRVEELAGADNIAREKL</sequence>